<proteinExistence type="predicted"/>
<evidence type="ECO:0000313" key="1">
    <source>
        <dbReference type="EMBL" id="CUT17869.1"/>
    </source>
</evidence>
<dbReference type="RefSeq" id="WP_092490542.1">
    <property type="nucleotide sequence ID" value="NZ_LN906597.1"/>
</dbReference>
<accession>A0A0S4M6I1</accession>
<name>A0A0S4M6I1_9BURK</name>
<dbReference type="AlphaFoldDB" id="A0A0S4M6I1"/>
<dbReference type="EMBL" id="LN906597">
    <property type="protein sequence ID" value="CUT17869.1"/>
    <property type="molecule type" value="Genomic_DNA"/>
</dbReference>
<dbReference type="OrthoDB" id="9776369at2"/>
<dbReference type="PATRIC" id="fig|1561003.3.peg.1079"/>
<protein>
    <submittedName>
        <fullName evidence="1">Uncharacterized protein</fullName>
    </submittedName>
</protein>
<reference evidence="2" key="1">
    <citation type="submission" date="2015-11" db="EMBL/GenBank/DDBJ databases">
        <authorList>
            <person name="Seth-Smith H.M.B."/>
        </authorList>
    </citation>
    <scope>NUCLEOTIDE SEQUENCE [LARGE SCALE GENOMIC DNA]</scope>
    <source>
        <strain evidence="2">2013Ark11</strain>
    </source>
</reference>
<gene>
    <name evidence="1" type="ORF">Ark11_1053</name>
</gene>
<sequence length="1185" mass="137022">MCSRHLRNDFTVSNTPARKSIKDEDDKTITEEKVSCKIQNTTNDQGFGYINKGELCQDDTYQEKLLPPDIFKLTRLDKSNLSNPIDTFETTKPSTYRAIKRALVEDDPPSIESTTKRVNLKQSIDNKNEIKKNINLNSYTRSSLWHTKINSRIIYRDAIKKIDIDSNGLFKDSVLEKMVKIIKRRRLLKSSIDLSPTYSNIRKYALEKISSLLNEDTIDLDITITPGMSLSDLRSNCISNNSFFKKLRENCEKIVKDLQLTPDNYLSHVFQWHIIFHLNNSSNSTKIKLHAPKYKNLSKLKELIIDTISKLPNSIICEIEKFDQNNIVNALFSNIHGVLVAKSSIKNLSIFFNYNKNKFVNERFYDNLNSLNDLLEKIGNIVRESCIFHEGVFSPNESTTEQLSKYLLSDMYGISSKFHKKLKLPAKDMSKYQELMDSIRLDHNYTKCPIADTPMKKEPQIPESHPISETCTTPSEIIDIKNEKTEISNSYNNEQTATTSDIKNASKPEQYSITKEFNIKPYRRINLCSTEFRSSIYEDAIKKIDIDSNEIFKNSVLEKIGRYITIRGLTKSSLNLSQTYSNISKYLLNKVSPYISDIMTTTCICITPGLHLSDIKNNCLSNNIFFERLSKRCKKIIESINVIPDDYFLNIIQSNIYFSANERLAVARKRNKRKKFCSEVKLLIMDTIYNLPNKIINELKKFKQSELINGLFLKIHGIYVLKSFIKNLNLFFNSNKLPNNDPIANIDLLNNLLTKLLNQVKTSPMLHKGQIFYPGEYTAKLLSKYLLLDMYEIPFKFNTKLKPQKNIKDDILVSDYEKGSVTNAYNGMKSSLLRKTMLIPQKKSKWSPALITSLNIYELALSMINIDKGNFESYFIDKIKNYNLVKEHISKKGKINIDLSVTYDRIKNYILGTFHLFLKETEEEIKEKVKPTHGMTVDELRLAYISNEKFFYKLRKFCTEVTNRIKNGSDDTLIELMQYYIHLETDIPKVMEMRKKRRIVFINEIKNLLIINISNAPELIVNAIKLIPGSKLVEGCFSHFYDIYVDNESLLKAKSLFDYVPKKIANDHLLIELVNKISLDMINEIGKKNSVGANSMRGIINSYIVCEKLSTYKYIRKLVRVELLALKDKLADPIMIMRNDKIETADKKARNDLLNKLGSNLIEITIKSYNNLCFKSYKSKMGNKN</sequence>
<keyword evidence="2" id="KW-1185">Reference proteome</keyword>
<dbReference type="Proteomes" id="UP000198651">
    <property type="component" value="Chromosome I"/>
</dbReference>
<evidence type="ECO:0000313" key="2">
    <source>
        <dbReference type="Proteomes" id="UP000198651"/>
    </source>
</evidence>
<organism evidence="1 2">
    <name type="scientific">Candidatus Ichthyocystis hellenicum</name>
    <dbReference type="NCBI Taxonomy" id="1561003"/>
    <lineage>
        <taxon>Bacteria</taxon>
        <taxon>Pseudomonadati</taxon>
        <taxon>Pseudomonadota</taxon>
        <taxon>Betaproteobacteria</taxon>
        <taxon>Burkholderiales</taxon>
        <taxon>Candidatus Ichthyocystis</taxon>
    </lineage>
</organism>